<comment type="caution">
    <text evidence="1">The sequence shown here is derived from an EMBL/GenBank/DDBJ whole genome shotgun (WGS) entry which is preliminary data.</text>
</comment>
<dbReference type="PANTHER" id="PTHR32215">
    <property type="entry name" value="CILIA- AND FLAGELLA-ASSOCIATED PROTEIN 57"/>
    <property type="match status" value="1"/>
</dbReference>
<reference evidence="1 2" key="1">
    <citation type="submission" date="2021-06" db="EMBL/GenBank/DDBJ databases">
        <title>Caerostris extrusa draft genome.</title>
        <authorList>
            <person name="Kono N."/>
            <person name="Arakawa K."/>
        </authorList>
    </citation>
    <scope>NUCLEOTIDE SEQUENCE [LARGE SCALE GENOMIC DNA]</scope>
</reference>
<organism evidence="1 2">
    <name type="scientific">Caerostris extrusa</name>
    <name type="common">Bark spider</name>
    <name type="synonym">Caerostris bankana</name>
    <dbReference type="NCBI Taxonomy" id="172846"/>
    <lineage>
        <taxon>Eukaryota</taxon>
        <taxon>Metazoa</taxon>
        <taxon>Ecdysozoa</taxon>
        <taxon>Arthropoda</taxon>
        <taxon>Chelicerata</taxon>
        <taxon>Arachnida</taxon>
        <taxon>Araneae</taxon>
        <taxon>Araneomorphae</taxon>
        <taxon>Entelegynae</taxon>
        <taxon>Araneoidea</taxon>
        <taxon>Araneidae</taxon>
        <taxon>Caerostris</taxon>
    </lineage>
</organism>
<dbReference type="Gene3D" id="2.130.10.10">
    <property type="entry name" value="YVTN repeat-like/Quinoprotein amine dehydrogenase"/>
    <property type="match status" value="1"/>
</dbReference>
<gene>
    <name evidence="1" type="primary">Cfap57</name>
    <name evidence="1" type="ORF">CEXT_131481</name>
</gene>
<evidence type="ECO:0000313" key="2">
    <source>
        <dbReference type="Proteomes" id="UP001054945"/>
    </source>
</evidence>
<dbReference type="InterPro" id="IPR015943">
    <property type="entry name" value="WD40/YVTN_repeat-like_dom_sf"/>
</dbReference>
<dbReference type="AlphaFoldDB" id="A0AAV4N5P4"/>
<keyword evidence="1" id="KW-0969">Cilium</keyword>
<proteinExistence type="predicted"/>
<dbReference type="InterPro" id="IPR052993">
    <property type="entry name" value="CFA-57"/>
</dbReference>
<name>A0AAV4N5P4_CAEEX</name>
<accession>A0AAV4N5P4</accession>
<keyword evidence="2" id="KW-1185">Reference proteome</keyword>
<evidence type="ECO:0000313" key="1">
    <source>
        <dbReference type="EMBL" id="GIX80155.1"/>
    </source>
</evidence>
<dbReference type="InterPro" id="IPR036322">
    <property type="entry name" value="WD40_repeat_dom_sf"/>
</dbReference>
<protein>
    <submittedName>
        <fullName evidence="1">Cilia-and flagella-associated protein 57</fullName>
    </submittedName>
</protein>
<dbReference type="PANTHER" id="PTHR32215:SF0">
    <property type="entry name" value="CILIA- AND FLAGELLA-ASSOCIATED PROTEIN 57"/>
    <property type="match status" value="1"/>
</dbReference>
<keyword evidence="1" id="KW-0282">Flagellum</keyword>
<dbReference type="EMBL" id="BPLR01003003">
    <property type="protein sequence ID" value="GIX80155.1"/>
    <property type="molecule type" value="Genomic_DNA"/>
</dbReference>
<dbReference type="Proteomes" id="UP001054945">
    <property type="component" value="Unassembled WGS sequence"/>
</dbReference>
<dbReference type="SUPFAM" id="SSF50978">
    <property type="entry name" value="WD40 repeat-like"/>
    <property type="match status" value="1"/>
</dbReference>
<sequence length="126" mass="14057">MLDLKDCSRISFSYGGNLLALASNTTIEIYDFLTFKRLSKLDSHAGRILSLLWTNDDSRLFSCDERGVICEWTSCRGVSCGKILLSCHTSYVAFMPNKNAIVAVAGRSLKCVSDRSVQWELIVLII</sequence>
<keyword evidence="1" id="KW-0966">Cell projection</keyword>